<reference evidence="1" key="1">
    <citation type="journal article" date="2021" name="Proc. Natl. Acad. Sci. U.S.A.">
        <title>A Catalog of Tens of Thousands of Viruses from Human Metagenomes Reveals Hidden Associations with Chronic Diseases.</title>
        <authorList>
            <person name="Tisza M.J."/>
            <person name="Buck C.B."/>
        </authorList>
    </citation>
    <scope>NUCLEOTIDE SEQUENCE</scope>
    <source>
        <strain evidence="1">Ct9Ns12</strain>
    </source>
</reference>
<organism evidence="1">
    <name type="scientific">Myoviridae sp. ct9Ns12</name>
    <dbReference type="NCBI Taxonomy" id="2826626"/>
    <lineage>
        <taxon>Viruses</taxon>
        <taxon>Duplodnaviria</taxon>
        <taxon>Heunggongvirae</taxon>
        <taxon>Uroviricota</taxon>
        <taxon>Caudoviricetes</taxon>
    </lineage>
</organism>
<protein>
    <submittedName>
        <fullName evidence="1">Uncharacterized protein</fullName>
    </submittedName>
</protein>
<sequence length="94" mass="10594">MKARIKETGEVIDVECCFYAKVGSTDPIIPNGLLEILKDDETIDWEQRRYELAKAAMQGVLSNPAFCGTYSKREAPIIIALDCADNMIKKLKRE</sequence>
<name>A0A8S5MHN4_9CAUD</name>
<accession>A0A8S5MHN4</accession>
<proteinExistence type="predicted"/>
<dbReference type="EMBL" id="BK014906">
    <property type="protein sequence ID" value="DAD81724.1"/>
    <property type="molecule type" value="Genomic_DNA"/>
</dbReference>
<evidence type="ECO:0000313" key="1">
    <source>
        <dbReference type="EMBL" id="DAD81724.1"/>
    </source>
</evidence>